<dbReference type="AlphaFoldDB" id="A0AAV7ULX7"/>
<dbReference type="EMBL" id="JANPWB010000005">
    <property type="protein sequence ID" value="KAJ1188693.1"/>
    <property type="molecule type" value="Genomic_DNA"/>
</dbReference>
<dbReference type="Gene3D" id="3.30.70.1820">
    <property type="entry name" value="L1 transposable element, RRM domain"/>
    <property type="match status" value="1"/>
</dbReference>
<organism evidence="1 2">
    <name type="scientific">Pleurodeles waltl</name>
    <name type="common">Iberian ribbed newt</name>
    <dbReference type="NCBI Taxonomy" id="8319"/>
    <lineage>
        <taxon>Eukaryota</taxon>
        <taxon>Metazoa</taxon>
        <taxon>Chordata</taxon>
        <taxon>Craniata</taxon>
        <taxon>Vertebrata</taxon>
        <taxon>Euteleostomi</taxon>
        <taxon>Amphibia</taxon>
        <taxon>Batrachia</taxon>
        <taxon>Caudata</taxon>
        <taxon>Salamandroidea</taxon>
        <taxon>Salamandridae</taxon>
        <taxon>Pleurodelinae</taxon>
        <taxon>Pleurodeles</taxon>
    </lineage>
</organism>
<keyword evidence="2" id="KW-1185">Reference proteome</keyword>
<evidence type="ECO:0000313" key="1">
    <source>
        <dbReference type="EMBL" id="KAJ1188693.1"/>
    </source>
</evidence>
<dbReference type="Proteomes" id="UP001066276">
    <property type="component" value="Chromosome 3_1"/>
</dbReference>
<name>A0AAV7ULX7_PLEWA</name>
<protein>
    <submittedName>
        <fullName evidence="1">Uncharacterized protein</fullName>
    </submittedName>
</protein>
<gene>
    <name evidence="1" type="ORF">NDU88_005451</name>
</gene>
<evidence type="ECO:0000313" key="2">
    <source>
        <dbReference type="Proteomes" id="UP001066276"/>
    </source>
</evidence>
<reference evidence="1" key="1">
    <citation type="journal article" date="2022" name="bioRxiv">
        <title>Sequencing and chromosome-scale assembly of the giantPleurodeles waltlgenome.</title>
        <authorList>
            <person name="Brown T."/>
            <person name="Elewa A."/>
            <person name="Iarovenko S."/>
            <person name="Subramanian E."/>
            <person name="Araus A.J."/>
            <person name="Petzold A."/>
            <person name="Susuki M."/>
            <person name="Suzuki K.-i.T."/>
            <person name="Hayashi T."/>
            <person name="Toyoda A."/>
            <person name="Oliveira C."/>
            <person name="Osipova E."/>
            <person name="Leigh N.D."/>
            <person name="Simon A."/>
            <person name="Yun M.H."/>
        </authorList>
    </citation>
    <scope>NUCLEOTIDE SEQUENCE</scope>
    <source>
        <strain evidence="1">20211129_DDA</strain>
        <tissue evidence="1">Liver</tissue>
    </source>
</reference>
<accession>A0AAV7ULX7</accession>
<proteinExistence type="predicted"/>
<comment type="caution">
    <text evidence="1">The sequence shown here is derived from an EMBL/GenBank/DDBJ whole genome shotgun (WGS) entry which is preliminary data.</text>
</comment>
<sequence>MPNYQPCLQYRILQSTVNRLEGMDSTISALAAETKSIRLDIAGFQSRFSDLEQRVMAVEYHINTAPDRDRELLSLCSKLMDLEDRSCRDNVCFFGFLEHVEGADVPTFLKETLPSLTGILFDPPLQFQRAHHLAPKRAEDSCCLCSIIGCLLRHGQAR</sequence>